<dbReference type="EMBL" id="PDJH01000001">
    <property type="protein sequence ID" value="PFG35582.1"/>
    <property type="molecule type" value="Genomic_DNA"/>
</dbReference>
<comment type="caution">
    <text evidence="4">The sequence shown here is derived from an EMBL/GenBank/DDBJ whole genome shotgun (WGS) entry which is preliminary data.</text>
</comment>
<dbReference type="Gene3D" id="1.10.10.10">
    <property type="entry name" value="Winged helix-like DNA-binding domain superfamily/Winged helix DNA-binding domain"/>
    <property type="match status" value="1"/>
</dbReference>
<dbReference type="Pfam" id="PF13280">
    <property type="entry name" value="WYL"/>
    <property type="match status" value="1"/>
</dbReference>
<organism evidence="4 5">
    <name type="scientific">Flavimobilis soli</name>
    <dbReference type="NCBI Taxonomy" id="442709"/>
    <lineage>
        <taxon>Bacteria</taxon>
        <taxon>Bacillati</taxon>
        <taxon>Actinomycetota</taxon>
        <taxon>Actinomycetes</taxon>
        <taxon>Micrococcales</taxon>
        <taxon>Jonesiaceae</taxon>
        <taxon>Flavimobilis</taxon>
    </lineage>
</organism>
<dbReference type="InterPro" id="IPR043839">
    <property type="entry name" value="PafC_HTH"/>
</dbReference>
<keyword evidence="5" id="KW-1185">Reference proteome</keyword>
<name>A0A2A9EBE8_9MICO</name>
<dbReference type="InterPro" id="IPR051534">
    <property type="entry name" value="CBASS_pafABC_assoc_protein"/>
</dbReference>
<dbReference type="Proteomes" id="UP000221394">
    <property type="component" value="Unassembled WGS sequence"/>
</dbReference>
<dbReference type="PROSITE" id="PS52050">
    <property type="entry name" value="WYL"/>
    <property type="match status" value="1"/>
</dbReference>
<keyword evidence="4" id="KW-0647">Proteasome</keyword>
<sequence length="321" mass="34709">MAERTSERLVRLLGIITYLDAGGERPRVEIADLAAHFGVTVEQVVKDLDLLWVSGTPGHWTDDLIDFDLDYEAGTVALVQPQGMTTPLRLGTREAVALIAALRAMKETLDDTIDPRLGAEVEGTLAVLTAATGEAAAALDVRLAERGSPAVTAALGAALTSGRRLLIRYASVADVVTERVVDPIRLQVEDEHSYLVAWCTRAEDERSFRTDRILEATVLDEPAGRHEGVKGAAFRPEAVAGPTHHVRLVLASPARWIAEQIPVESVTDLDDGDFAVELVVAEPAWLRQLLLQNARHVRSIEPAWVADEVAAAARDALALYA</sequence>
<dbReference type="InterPro" id="IPR036388">
    <property type="entry name" value="WH-like_DNA-bd_sf"/>
</dbReference>
<dbReference type="Pfam" id="PF19187">
    <property type="entry name" value="HTH_PafC"/>
    <property type="match status" value="1"/>
</dbReference>
<evidence type="ECO:0000313" key="5">
    <source>
        <dbReference type="Proteomes" id="UP000221394"/>
    </source>
</evidence>
<dbReference type="Pfam" id="PF25583">
    <property type="entry name" value="WCX"/>
    <property type="match status" value="1"/>
</dbReference>
<evidence type="ECO:0000259" key="1">
    <source>
        <dbReference type="Pfam" id="PF13280"/>
    </source>
</evidence>
<feature type="domain" description="WCX" evidence="3">
    <location>
        <begin position="243"/>
        <end position="317"/>
    </location>
</feature>
<dbReference type="RefSeq" id="WP_098456867.1">
    <property type="nucleotide sequence ID" value="NZ_PDJH01000001.1"/>
</dbReference>
<evidence type="ECO:0000313" key="4">
    <source>
        <dbReference type="EMBL" id="PFG35582.1"/>
    </source>
</evidence>
<evidence type="ECO:0000259" key="3">
    <source>
        <dbReference type="Pfam" id="PF25583"/>
    </source>
</evidence>
<dbReference type="PANTHER" id="PTHR34580">
    <property type="match status" value="1"/>
</dbReference>
<dbReference type="GO" id="GO:0000502">
    <property type="term" value="C:proteasome complex"/>
    <property type="evidence" value="ECO:0007669"/>
    <property type="project" value="UniProtKB-KW"/>
</dbReference>
<feature type="domain" description="WYL" evidence="1">
    <location>
        <begin position="152"/>
        <end position="218"/>
    </location>
</feature>
<dbReference type="AlphaFoldDB" id="A0A2A9EBE8"/>
<dbReference type="PANTHER" id="PTHR34580:SF1">
    <property type="entry name" value="PROTEIN PAFC"/>
    <property type="match status" value="1"/>
</dbReference>
<dbReference type="InterPro" id="IPR057727">
    <property type="entry name" value="WCX_dom"/>
</dbReference>
<accession>A0A2A9EBE8</accession>
<proteinExistence type="predicted"/>
<protein>
    <submittedName>
        <fullName evidence="4">Proteasome accessory factor C</fullName>
    </submittedName>
</protein>
<gene>
    <name evidence="4" type="ORF">ATL41_0277</name>
</gene>
<dbReference type="InterPro" id="IPR028349">
    <property type="entry name" value="PafC-like"/>
</dbReference>
<dbReference type="OrthoDB" id="3268930at2"/>
<reference evidence="4 5" key="1">
    <citation type="submission" date="2017-10" db="EMBL/GenBank/DDBJ databases">
        <title>Sequencing the genomes of 1000 actinobacteria strains.</title>
        <authorList>
            <person name="Klenk H.-P."/>
        </authorList>
    </citation>
    <scope>NUCLEOTIDE SEQUENCE [LARGE SCALE GENOMIC DNA]</scope>
    <source>
        <strain evidence="4 5">DSM 21574</strain>
    </source>
</reference>
<evidence type="ECO:0000259" key="2">
    <source>
        <dbReference type="Pfam" id="PF19187"/>
    </source>
</evidence>
<dbReference type="PIRSF" id="PIRSF016838">
    <property type="entry name" value="PafC"/>
    <property type="match status" value="1"/>
</dbReference>
<feature type="domain" description="PafC HTH" evidence="2">
    <location>
        <begin position="7"/>
        <end position="112"/>
    </location>
</feature>
<dbReference type="InterPro" id="IPR026881">
    <property type="entry name" value="WYL_dom"/>
</dbReference>